<dbReference type="InterPro" id="IPR002563">
    <property type="entry name" value="Flavin_Rdtase-like_dom"/>
</dbReference>
<comment type="caution">
    <text evidence="6">The sequence shown here is derived from an EMBL/GenBank/DDBJ whole genome shotgun (WGS) entry which is preliminary data.</text>
</comment>
<evidence type="ECO:0000259" key="5">
    <source>
        <dbReference type="SMART" id="SM00903"/>
    </source>
</evidence>
<dbReference type="SMART" id="SM00903">
    <property type="entry name" value="Flavin_Reduct"/>
    <property type="match status" value="1"/>
</dbReference>
<dbReference type="GO" id="GO:0010181">
    <property type="term" value="F:FMN binding"/>
    <property type="evidence" value="ECO:0007669"/>
    <property type="project" value="InterPro"/>
</dbReference>
<dbReference type="PANTHER" id="PTHR33798:SF5">
    <property type="entry name" value="FLAVIN REDUCTASE LIKE DOMAIN-CONTAINING PROTEIN"/>
    <property type="match status" value="1"/>
</dbReference>
<evidence type="ECO:0000256" key="4">
    <source>
        <dbReference type="ARBA" id="ARBA00038054"/>
    </source>
</evidence>
<dbReference type="OrthoDB" id="9794638at2"/>
<dbReference type="InterPro" id="IPR012349">
    <property type="entry name" value="Split_barrel_FMN-bd"/>
</dbReference>
<organism evidence="6 7">
    <name type="scientific">Flavobacterium lacus</name>
    <dbReference type="NCBI Taxonomy" id="1353778"/>
    <lineage>
        <taxon>Bacteria</taxon>
        <taxon>Pseudomonadati</taxon>
        <taxon>Bacteroidota</taxon>
        <taxon>Flavobacteriia</taxon>
        <taxon>Flavobacteriales</taxon>
        <taxon>Flavobacteriaceae</taxon>
        <taxon>Flavobacterium</taxon>
    </lineage>
</organism>
<evidence type="ECO:0000256" key="3">
    <source>
        <dbReference type="ARBA" id="ARBA00022643"/>
    </source>
</evidence>
<protein>
    <submittedName>
        <fullName evidence="6">Flavin reductase (DIM6/NTAB) family NADH-FMN oxidoreductase RutF</fullName>
    </submittedName>
</protein>
<dbReference type="Pfam" id="PF01613">
    <property type="entry name" value="Flavin_Reduct"/>
    <property type="match status" value="1"/>
</dbReference>
<keyword evidence="2" id="KW-0285">Flavoprotein</keyword>
<sequence>MQFNTNETDPTVLYKLLTGTIIPRPIGWIATMDNNGINNLAPFSYFNMVSSDPPCVMFSTRRDNNLYKDTLNNVLQNGEFVVNLVTMDVVEQMNATSATVASDVDEFKLANLTPIDSVFIKPKRVKESPIHLECEMIHHYFMDNNEGGGACIVIGKIKTIHIDDAILMENNHINLDVYKPVARLAGSNYSTLGELFSIKRA</sequence>
<evidence type="ECO:0000313" key="6">
    <source>
        <dbReference type="EMBL" id="RAR48440.1"/>
    </source>
</evidence>
<comment type="cofactor">
    <cofactor evidence="1">
        <name>FMN</name>
        <dbReference type="ChEBI" id="CHEBI:58210"/>
    </cofactor>
</comment>
<dbReference type="Gene3D" id="2.30.110.10">
    <property type="entry name" value="Electron Transport, Fmn-binding Protein, Chain A"/>
    <property type="match status" value="1"/>
</dbReference>
<comment type="similarity">
    <text evidence="4">Belongs to the flavoredoxin family.</text>
</comment>
<dbReference type="EMBL" id="QLSV01000005">
    <property type="protein sequence ID" value="RAR48440.1"/>
    <property type="molecule type" value="Genomic_DNA"/>
</dbReference>
<dbReference type="GO" id="GO:0016646">
    <property type="term" value="F:oxidoreductase activity, acting on the CH-NH group of donors, NAD or NADP as acceptor"/>
    <property type="evidence" value="ECO:0007669"/>
    <property type="project" value="UniProtKB-ARBA"/>
</dbReference>
<keyword evidence="3" id="KW-0288">FMN</keyword>
<dbReference type="PANTHER" id="PTHR33798">
    <property type="entry name" value="FLAVOPROTEIN OXYGENASE"/>
    <property type="match status" value="1"/>
</dbReference>
<keyword evidence="7" id="KW-1185">Reference proteome</keyword>
<name>A0A328WQ40_9FLAO</name>
<dbReference type="AlphaFoldDB" id="A0A328WQ40"/>
<reference evidence="6 7" key="1">
    <citation type="submission" date="2018-06" db="EMBL/GenBank/DDBJ databases">
        <title>Genomic Encyclopedia of Type Strains, Phase III (KMG-III): the genomes of soil and plant-associated and newly described type strains.</title>
        <authorList>
            <person name="Whitman W."/>
        </authorList>
    </citation>
    <scope>NUCLEOTIDE SEQUENCE [LARGE SCALE GENOMIC DNA]</scope>
    <source>
        <strain evidence="6 7">CGMCC 1.12504</strain>
    </source>
</reference>
<accession>A0A328WQ40</accession>
<gene>
    <name evidence="6" type="ORF">B0I10_10548</name>
</gene>
<feature type="domain" description="Flavin reductase like" evidence="5">
    <location>
        <begin position="19"/>
        <end position="173"/>
    </location>
</feature>
<dbReference type="Proteomes" id="UP000249518">
    <property type="component" value="Unassembled WGS sequence"/>
</dbReference>
<evidence type="ECO:0000256" key="1">
    <source>
        <dbReference type="ARBA" id="ARBA00001917"/>
    </source>
</evidence>
<evidence type="ECO:0000313" key="7">
    <source>
        <dbReference type="Proteomes" id="UP000249518"/>
    </source>
</evidence>
<proteinExistence type="inferred from homology"/>
<dbReference type="RefSeq" id="WP_112085634.1">
    <property type="nucleotide sequence ID" value="NZ_QLSV01000005.1"/>
</dbReference>
<dbReference type="SUPFAM" id="SSF50475">
    <property type="entry name" value="FMN-binding split barrel"/>
    <property type="match status" value="1"/>
</dbReference>
<evidence type="ECO:0000256" key="2">
    <source>
        <dbReference type="ARBA" id="ARBA00022630"/>
    </source>
</evidence>